<reference evidence="2" key="1">
    <citation type="journal article" date="2010" name="Nat. Biotechnol.">
        <title>Draft genome sequence of the oilseed species Ricinus communis.</title>
        <authorList>
            <person name="Chan A.P."/>
            <person name="Crabtree J."/>
            <person name="Zhao Q."/>
            <person name="Lorenzi H."/>
            <person name="Orvis J."/>
            <person name="Puiu D."/>
            <person name="Melake-Berhan A."/>
            <person name="Jones K.M."/>
            <person name="Redman J."/>
            <person name="Chen G."/>
            <person name="Cahoon E.B."/>
            <person name="Gedil M."/>
            <person name="Stanke M."/>
            <person name="Haas B.J."/>
            <person name="Wortman J.R."/>
            <person name="Fraser-Liggett C.M."/>
            <person name="Ravel J."/>
            <person name="Rabinowicz P.D."/>
        </authorList>
    </citation>
    <scope>NUCLEOTIDE SEQUENCE [LARGE SCALE GENOMIC DNA]</scope>
    <source>
        <strain evidence="2">cv. Hale</strain>
    </source>
</reference>
<organism evidence="1 2">
    <name type="scientific">Ricinus communis</name>
    <name type="common">Castor bean</name>
    <dbReference type="NCBI Taxonomy" id="3988"/>
    <lineage>
        <taxon>Eukaryota</taxon>
        <taxon>Viridiplantae</taxon>
        <taxon>Streptophyta</taxon>
        <taxon>Embryophyta</taxon>
        <taxon>Tracheophyta</taxon>
        <taxon>Spermatophyta</taxon>
        <taxon>Magnoliopsida</taxon>
        <taxon>eudicotyledons</taxon>
        <taxon>Gunneridae</taxon>
        <taxon>Pentapetalae</taxon>
        <taxon>rosids</taxon>
        <taxon>fabids</taxon>
        <taxon>Malpighiales</taxon>
        <taxon>Euphorbiaceae</taxon>
        <taxon>Acalyphoideae</taxon>
        <taxon>Acalypheae</taxon>
        <taxon>Ricinus</taxon>
    </lineage>
</organism>
<dbReference type="InterPro" id="IPR008949">
    <property type="entry name" value="Isoprenoid_synthase_dom_sf"/>
</dbReference>
<protein>
    <submittedName>
        <fullName evidence="1">Uncharacterized protein</fullName>
    </submittedName>
</protein>
<keyword evidence="2" id="KW-1185">Reference proteome</keyword>
<name>B9RHX2_RICCO</name>
<dbReference type="InParanoid" id="B9RHX2"/>
<evidence type="ECO:0000313" key="2">
    <source>
        <dbReference type="Proteomes" id="UP000008311"/>
    </source>
</evidence>
<dbReference type="EMBL" id="EQ973781">
    <property type="protein sequence ID" value="EEF48744.1"/>
    <property type="molecule type" value="Genomic_DNA"/>
</dbReference>
<sequence length="64" mass="7385">MATDCWKEINEECMRRSQVSVGHLMRIVNLARLTDVSYKYGDGYTDSQQLKQFVKGLFVDPISI</sequence>
<dbReference type="Gene3D" id="1.10.600.10">
    <property type="entry name" value="Farnesyl Diphosphate Synthase"/>
    <property type="match status" value="1"/>
</dbReference>
<evidence type="ECO:0000313" key="1">
    <source>
        <dbReference type="EMBL" id="EEF48744.1"/>
    </source>
</evidence>
<gene>
    <name evidence="1" type="ORF">RCOM_1574360</name>
</gene>
<dbReference type="AlphaFoldDB" id="B9RHX2"/>
<accession>B9RHX2</accession>
<dbReference type="SUPFAM" id="SSF48576">
    <property type="entry name" value="Terpenoid synthases"/>
    <property type="match status" value="1"/>
</dbReference>
<proteinExistence type="predicted"/>
<dbReference type="Proteomes" id="UP000008311">
    <property type="component" value="Unassembled WGS sequence"/>
</dbReference>